<proteinExistence type="predicted"/>
<accession>G0UC86</accession>
<dbReference type="EMBL" id="HE573027">
    <property type="protein sequence ID" value="CCC53436.1"/>
    <property type="molecule type" value="Genomic_DNA"/>
</dbReference>
<gene>
    <name evidence="1" type="ORF">TVY486_1109200</name>
</gene>
<reference evidence="1" key="1">
    <citation type="journal article" date="2012" name="Proc. Natl. Acad. Sci. U.S.A.">
        <title>Antigenic diversity is generated by distinct evolutionary mechanisms in African trypanosome species.</title>
        <authorList>
            <person name="Jackson A.P."/>
            <person name="Berry A."/>
            <person name="Aslett M."/>
            <person name="Allison H.C."/>
            <person name="Burton P."/>
            <person name="Vavrova-Anderson J."/>
            <person name="Brown R."/>
            <person name="Browne H."/>
            <person name="Corton N."/>
            <person name="Hauser H."/>
            <person name="Gamble J."/>
            <person name="Gilderthorp R."/>
            <person name="Marcello L."/>
            <person name="McQuillan J."/>
            <person name="Otto T.D."/>
            <person name="Quail M.A."/>
            <person name="Sanders M.J."/>
            <person name="van Tonder A."/>
            <person name="Ginger M.L."/>
            <person name="Field M.C."/>
            <person name="Barry J.D."/>
            <person name="Hertz-Fowler C."/>
            <person name="Berriman M."/>
        </authorList>
    </citation>
    <scope>NUCLEOTIDE SEQUENCE</scope>
    <source>
        <strain evidence="1">Y486</strain>
    </source>
</reference>
<dbReference type="VEuPathDB" id="TriTrypDB:TvY486_1109200"/>
<protein>
    <submittedName>
        <fullName evidence="1">Uncharacterized protein</fullName>
    </submittedName>
</protein>
<organism evidence="1">
    <name type="scientific">Trypanosoma vivax (strain Y486)</name>
    <dbReference type="NCBI Taxonomy" id="1055687"/>
    <lineage>
        <taxon>Eukaryota</taxon>
        <taxon>Discoba</taxon>
        <taxon>Euglenozoa</taxon>
        <taxon>Kinetoplastea</taxon>
        <taxon>Metakinetoplastina</taxon>
        <taxon>Trypanosomatida</taxon>
        <taxon>Trypanosomatidae</taxon>
        <taxon>Trypanosoma</taxon>
        <taxon>Duttonella</taxon>
    </lineage>
</organism>
<name>G0UC86_TRYVY</name>
<evidence type="ECO:0000313" key="1">
    <source>
        <dbReference type="EMBL" id="CCC53436.1"/>
    </source>
</evidence>
<dbReference type="AlphaFoldDB" id="G0UC86"/>
<sequence>MVIYERSRGEDGKVVERGMCRLTLDPTHMHTTSTFDIVPGGARGSFRPRLPFVSALEKRKLQPLAPRDKTCVNLGVIRDEVLRAGQTPIARWSSCRQRETSALERSIYWLVYEEEQMRKLLLTTAFINSPLQCYYTHEEVNDYVRLCSWSYDPPLALRDEDITEMTGAALDNLFQRIKLEVVAPVRNRGQCTGSRGSVLTLLQNSCSVDGAFREYLEGKKQIEMEYMRQLETWKELIELVAEEKEARVSLLGQFISCQCPVPCNCLLWDIEVLEESAIPLEPAVQITCLFVSIVITERTTLENDLLEERRCELMKMDAQRRLLITAFDTLDNIRKEETKRFTSLLDFHNFSVNMKHKFSEREDIPRKEGQSHSVWCILQRKHKRFCMNYYEYLQTVEYMNVETDARARLEARRLRDFCYIFFNFEFAHRVYIGVEEEQCRQAVVMGVEATRRRSVEELEAIELGRDICPFSFLTEMDKLVRDSRSRHFYETFFAPMMMLLSEQLHEFEQQRRATIRLFETQMRINLQLLFVRTTEGISKRVVARWTFEHQMQNILNNELRMRVRIEKLESEALASHAVAHQWMVEYGWRVSRTVQERGFQCVVDALLDEETSQRHRIECRRAEEHRLLFGTKLCVPNRNGIMPEGSGAECSVNSRSTSAMTASSNMDICQEVIADLSVFFDNKTLLDIFGPGDTAIDSSQST</sequence>